<dbReference type="GO" id="GO:0055085">
    <property type="term" value="P:transmembrane transport"/>
    <property type="evidence" value="ECO:0007669"/>
    <property type="project" value="InterPro"/>
</dbReference>
<keyword evidence="5 7" id="KW-1133">Transmembrane helix</keyword>
<feature type="transmembrane region" description="Helical" evidence="7">
    <location>
        <begin position="141"/>
        <end position="161"/>
    </location>
</feature>
<feature type="transmembrane region" description="Helical" evidence="7">
    <location>
        <begin position="197"/>
        <end position="214"/>
    </location>
</feature>
<feature type="transmembrane region" description="Helical" evidence="7">
    <location>
        <begin position="12"/>
        <end position="31"/>
    </location>
</feature>
<evidence type="ECO:0000256" key="2">
    <source>
        <dbReference type="ARBA" id="ARBA00022448"/>
    </source>
</evidence>
<proteinExistence type="inferred from homology"/>
<gene>
    <name evidence="8" type="ORF">CCAX7_16080</name>
</gene>
<keyword evidence="9" id="KW-1185">Reference proteome</keyword>
<accession>A0A402CZ03</accession>
<comment type="similarity">
    <text evidence="7">Belongs to the binding-protein-dependent transport system permease family.</text>
</comment>
<feature type="transmembrane region" description="Helical" evidence="7">
    <location>
        <begin position="113"/>
        <end position="135"/>
    </location>
</feature>
<dbReference type="Proteomes" id="UP000287394">
    <property type="component" value="Chromosome"/>
</dbReference>
<evidence type="ECO:0000256" key="7">
    <source>
        <dbReference type="RuleBase" id="RU363032"/>
    </source>
</evidence>
<keyword evidence="6 7" id="KW-0472">Membrane</keyword>
<keyword evidence="2 7" id="KW-0813">Transport</keyword>
<protein>
    <submittedName>
        <fullName evidence="8">Sugar ABC transporter permease</fullName>
    </submittedName>
</protein>
<dbReference type="PANTHER" id="PTHR43744:SF12">
    <property type="entry name" value="ABC TRANSPORTER PERMEASE PROTEIN MG189-RELATED"/>
    <property type="match status" value="1"/>
</dbReference>
<dbReference type="OrthoDB" id="37175at2"/>
<sequence length="281" mass="31234">MARFLGQTQIVLHAILLLIAFLFVAPLIWMVTTSLKAPEDIINGLGAMRWLPHPATLANFHQVLTNVQEFPVWRWTGNSLFISLATTLLIVVVDSLAAFSYSRLSWKGRDKIFAMLVATMMVPGQVLLIPTYLLIRNLQWFDTYWALIIPAASSAFGVFLLRQFFMTIPKELEEAARLDGCGPLGVFRHVILPLSKPAIATLAIFTFMGTWNAFEGPLIFTNSQEMRTLPIGITIFQGHYNAEYGPLMAAATLAAIPILIAFLMFQKHIIKGISLTGLAGR</sequence>
<dbReference type="Gene3D" id="1.10.3720.10">
    <property type="entry name" value="MetI-like"/>
    <property type="match status" value="1"/>
</dbReference>
<feature type="transmembrane region" description="Helical" evidence="7">
    <location>
        <begin position="244"/>
        <end position="265"/>
    </location>
</feature>
<evidence type="ECO:0000256" key="5">
    <source>
        <dbReference type="ARBA" id="ARBA00022989"/>
    </source>
</evidence>
<dbReference type="Pfam" id="PF00528">
    <property type="entry name" value="BPD_transp_1"/>
    <property type="match status" value="1"/>
</dbReference>
<dbReference type="EMBL" id="AP025739">
    <property type="protein sequence ID" value="BDI29557.1"/>
    <property type="molecule type" value="Genomic_DNA"/>
</dbReference>
<feature type="transmembrane region" description="Helical" evidence="7">
    <location>
        <begin position="80"/>
        <end position="101"/>
    </location>
</feature>
<keyword evidence="3" id="KW-1003">Cell membrane</keyword>
<evidence type="ECO:0000256" key="1">
    <source>
        <dbReference type="ARBA" id="ARBA00004651"/>
    </source>
</evidence>
<dbReference type="InterPro" id="IPR035906">
    <property type="entry name" value="MetI-like_sf"/>
</dbReference>
<keyword evidence="4 7" id="KW-0812">Transmembrane</keyword>
<dbReference type="SUPFAM" id="SSF161098">
    <property type="entry name" value="MetI-like"/>
    <property type="match status" value="1"/>
</dbReference>
<dbReference type="AlphaFoldDB" id="A0A402CZ03"/>
<dbReference type="CDD" id="cd06261">
    <property type="entry name" value="TM_PBP2"/>
    <property type="match status" value="1"/>
</dbReference>
<dbReference type="PANTHER" id="PTHR43744">
    <property type="entry name" value="ABC TRANSPORTER PERMEASE PROTEIN MG189-RELATED-RELATED"/>
    <property type="match status" value="1"/>
</dbReference>
<dbReference type="KEGG" id="ccot:CCAX7_16080"/>
<evidence type="ECO:0000256" key="3">
    <source>
        <dbReference type="ARBA" id="ARBA00022475"/>
    </source>
</evidence>
<evidence type="ECO:0000313" key="9">
    <source>
        <dbReference type="Proteomes" id="UP000287394"/>
    </source>
</evidence>
<comment type="subcellular location">
    <subcellularLocation>
        <location evidence="1 7">Cell membrane</location>
        <topology evidence="1 7">Multi-pass membrane protein</topology>
    </subcellularLocation>
</comment>
<dbReference type="PROSITE" id="PS50928">
    <property type="entry name" value="ABC_TM1"/>
    <property type="match status" value="1"/>
</dbReference>
<organism evidence="8 9">
    <name type="scientific">Capsulimonas corticalis</name>
    <dbReference type="NCBI Taxonomy" id="2219043"/>
    <lineage>
        <taxon>Bacteria</taxon>
        <taxon>Bacillati</taxon>
        <taxon>Armatimonadota</taxon>
        <taxon>Armatimonadia</taxon>
        <taxon>Capsulimonadales</taxon>
        <taxon>Capsulimonadaceae</taxon>
        <taxon>Capsulimonas</taxon>
    </lineage>
</organism>
<dbReference type="RefSeq" id="WP_119322568.1">
    <property type="nucleotide sequence ID" value="NZ_AP025739.1"/>
</dbReference>
<dbReference type="InterPro" id="IPR000515">
    <property type="entry name" value="MetI-like"/>
</dbReference>
<name>A0A402CZ03_9BACT</name>
<reference evidence="8 9" key="1">
    <citation type="journal article" date="2019" name="Int. J. Syst. Evol. Microbiol.">
        <title>Capsulimonas corticalis gen. nov., sp. nov., an aerobic capsulated bacterium, of a novel bacterial order, Capsulimonadales ord. nov., of the class Armatimonadia of the phylum Armatimonadetes.</title>
        <authorList>
            <person name="Li J."/>
            <person name="Kudo C."/>
            <person name="Tonouchi A."/>
        </authorList>
    </citation>
    <scope>NUCLEOTIDE SEQUENCE [LARGE SCALE GENOMIC DNA]</scope>
    <source>
        <strain evidence="8 9">AX-7</strain>
    </source>
</reference>
<dbReference type="GO" id="GO:0005886">
    <property type="term" value="C:plasma membrane"/>
    <property type="evidence" value="ECO:0007669"/>
    <property type="project" value="UniProtKB-SubCell"/>
</dbReference>
<evidence type="ECO:0000256" key="4">
    <source>
        <dbReference type="ARBA" id="ARBA00022692"/>
    </source>
</evidence>
<evidence type="ECO:0000256" key="6">
    <source>
        <dbReference type="ARBA" id="ARBA00023136"/>
    </source>
</evidence>
<evidence type="ECO:0000313" key="8">
    <source>
        <dbReference type="EMBL" id="BDI29557.1"/>
    </source>
</evidence>